<dbReference type="GeneID" id="94825844"/>
<evidence type="ECO:0000259" key="1">
    <source>
        <dbReference type="Pfam" id="PF00188"/>
    </source>
</evidence>
<sequence>MSEDEESISIDSSVSNSVQIDSAQSSSFSDLNTYRVRPSILFSPDDFANRENMPVQIHIMRSLSSIMLCAVNEFRHNHQRPYLNEDPNLTAIAMDHSIHMTKSPSNFNTATISDKMNQYSFVCFEAHVSHHPSNEYAFTSVVNTWTTEPGIMKSILSDFNVGAVGAAISSTNEAYFTLILALRSIIGNSFYRGPSLKSMILAEKSIEVLNDVRSTHFSLRPIKFDTKLSEFAFLFGKMNRYELTNEYVQSRIGVFSSLKITFGKIEVKHKNSITPEQIVEEWLNKIGKSQSFLGDFNRIGVGFYQNKKTLHSVILLVRSIQAALVDGTESMIEEGIIAQEIGQMLSKFREQHKLNSLSIDEDLCEIAERHAIYVANGKIGVDPLEDDDYLTKVEPRYSAVDISHMVIAELSKVPLMLMAKWRRNEGCLSVILSHLDDIGIGVAFDETFLCHVTVMLAAVDDDDSNDEIVNRIVVF</sequence>
<dbReference type="PANTHER" id="PTHR31157:SF1">
    <property type="entry name" value="SCP DOMAIN-CONTAINING PROTEIN"/>
    <property type="match status" value="1"/>
</dbReference>
<dbReference type="VEuPathDB" id="TrichDB:TRFO_03182"/>
<dbReference type="EMBL" id="MLAK01000421">
    <property type="protein sequence ID" value="OHT14142.1"/>
    <property type="molecule type" value="Genomic_DNA"/>
</dbReference>
<feature type="domain" description="SCP" evidence="1">
    <location>
        <begin position="70"/>
        <end position="176"/>
    </location>
</feature>
<evidence type="ECO:0000313" key="3">
    <source>
        <dbReference type="Proteomes" id="UP000179807"/>
    </source>
</evidence>
<protein>
    <recommendedName>
        <fullName evidence="1">SCP domain-containing protein</fullName>
    </recommendedName>
</protein>
<proteinExistence type="predicted"/>
<accession>A0A1J4KWQ8</accession>
<evidence type="ECO:0000313" key="2">
    <source>
        <dbReference type="EMBL" id="OHT14142.1"/>
    </source>
</evidence>
<reference evidence="2" key="1">
    <citation type="submission" date="2016-10" db="EMBL/GenBank/DDBJ databases">
        <authorList>
            <person name="Benchimol M."/>
            <person name="Almeida L.G."/>
            <person name="Vasconcelos A.T."/>
            <person name="Perreira-Neves A."/>
            <person name="Rosa I.A."/>
            <person name="Tasca T."/>
            <person name="Bogo M.R."/>
            <person name="de Souza W."/>
        </authorList>
    </citation>
    <scope>NUCLEOTIDE SEQUENCE [LARGE SCALE GENOMIC DNA]</scope>
    <source>
        <strain evidence="2">K</strain>
    </source>
</reference>
<dbReference type="Pfam" id="PF00188">
    <property type="entry name" value="CAP"/>
    <property type="match status" value="1"/>
</dbReference>
<dbReference type="AlphaFoldDB" id="A0A1J4KWQ8"/>
<dbReference type="InterPro" id="IPR014044">
    <property type="entry name" value="CAP_dom"/>
</dbReference>
<name>A0A1J4KWQ8_9EUKA</name>
<dbReference type="Gene3D" id="3.40.33.10">
    <property type="entry name" value="CAP"/>
    <property type="match status" value="2"/>
</dbReference>
<comment type="caution">
    <text evidence="2">The sequence shown here is derived from an EMBL/GenBank/DDBJ whole genome shotgun (WGS) entry which is preliminary data.</text>
</comment>
<dbReference type="InterPro" id="IPR035940">
    <property type="entry name" value="CAP_sf"/>
</dbReference>
<keyword evidence="3" id="KW-1185">Reference proteome</keyword>
<dbReference type="PANTHER" id="PTHR31157">
    <property type="entry name" value="SCP DOMAIN-CONTAINING PROTEIN"/>
    <property type="match status" value="1"/>
</dbReference>
<gene>
    <name evidence="2" type="ORF">TRFO_03182</name>
</gene>
<organism evidence="2 3">
    <name type="scientific">Tritrichomonas foetus</name>
    <dbReference type="NCBI Taxonomy" id="1144522"/>
    <lineage>
        <taxon>Eukaryota</taxon>
        <taxon>Metamonada</taxon>
        <taxon>Parabasalia</taxon>
        <taxon>Tritrichomonadida</taxon>
        <taxon>Tritrichomonadidae</taxon>
        <taxon>Tritrichomonas</taxon>
    </lineage>
</organism>
<dbReference type="OrthoDB" id="10516628at2759"/>
<dbReference type="SUPFAM" id="SSF55797">
    <property type="entry name" value="PR-1-like"/>
    <property type="match status" value="1"/>
</dbReference>
<dbReference type="RefSeq" id="XP_068367278.1">
    <property type="nucleotide sequence ID" value="XM_068491140.1"/>
</dbReference>
<dbReference type="Proteomes" id="UP000179807">
    <property type="component" value="Unassembled WGS sequence"/>
</dbReference>
<dbReference type="CDD" id="cd05379">
    <property type="entry name" value="CAP_bacterial"/>
    <property type="match status" value="1"/>
</dbReference>